<name>A0ABU2HBP4_9ACTN</name>
<feature type="transmembrane region" description="Helical" evidence="1">
    <location>
        <begin position="121"/>
        <end position="143"/>
    </location>
</feature>
<dbReference type="Gene3D" id="3.20.20.450">
    <property type="entry name" value="EAL domain"/>
    <property type="match status" value="1"/>
</dbReference>
<dbReference type="CDD" id="cd01949">
    <property type="entry name" value="GGDEF"/>
    <property type="match status" value="1"/>
</dbReference>
<comment type="caution">
    <text evidence="4">The sequence shown here is derived from an EMBL/GenBank/DDBJ whole genome shotgun (WGS) entry which is preliminary data.</text>
</comment>
<feature type="transmembrane region" description="Helical" evidence="1">
    <location>
        <begin position="83"/>
        <end position="109"/>
    </location>
</feature>
<evidence type="ECO:0000256" key="1">
    <source>
        <dbReference type="SAM" id="Phobius"/>
    </source>
</evidence>
<dbReference type="CDD" id="cd01948">
    <property type="entry name" value="EAL"/>
    <property type="match status" value="1"/>
</dbReference>
<dbReference type="RefSeq" id="WP_310913570.1">
    <property type="nucleotide sequence ID" value="NZ_JAVLVT010000009.1"/>
</dbReference>
<dbReference type="PROSITE" id="PS01095">
    <property type="entry name" value="GH18_1"/>
    <property type="match status" value="1"/>
</dbReference>
<dbReference type="InterPro" id="IPR052155">
    <property type="entry name" value="Biofilm_reg_signaling"/>
</dbReference>
<evidence type="ECO:0000313" key="5">
    <source>
        <dbReference type="Proteomes" id="UP001250214"/>
    </source>
</evidence>
<proteinExistence type="predicted"/>
<protein>
    <submittedName>
        <fullName evidence="4">EAL domain-containing protein</fullName>
    </submittedName>
</protein>
<dbReference type="Gene3D" id="3.30.70.270">
    <property type="match status" value="1"/>
</dbReference>
<feature type="domain" description="GGDEF" evidence="3">
    <location>
        <begin position="276"/>
        <end position="408"/>
    </location>
</feature>
<dbReference type="InterPro" id="IPR035919">
    <property type="entry name" value="EAL_sf"/>
</dbReference>
<dbReference type="InterPro" id="IPR043128">
    <property type="entry name" value="Rev_trsase/Diguanyl_cyclase"/>
</dbReference>
<evidence type="ECO:0000313" key="4">
    <source>
        <dbReference type="EMBL" id="MDS1272014.1"/>
    </source>
</evidence>
<dbReference type="PROSITE" id="PS50887">
    <property type="entry name" value="GGDEF"/>
    <property type="match status" value="1"/>
</dbReference>
<dbReference type="PROSITE" id="PS50883">
    <property type="entry name" value="EAL"/>
    <property type="match status" value="1"/>
</dbReference>
<dbReference type="SUPFAM" id="SSF141868">
    <property type="entry name" value="EAL domain-like"/>
    <property type="match status" value="1"/>
</dbReference>
<dbReference type="SUPFAM" id="SSF55073">
    <property type="entry name" value="Nucleotide cyclase"/>
    <property type="match status" value="1"/>
</dbReference>
<dbReference type="InterPro" id="IPR001633">
    <property type="entry name" value="EAL_dom"/>
</dbReference>
<organism evidence="4 5">
    <name type="scientific">Lipingzhangella rawalii</name>
    <dbReference type="NCBI Taxonomy" id="2055835"/>
    <lineage>
        <taxon>Bacteria</taxon>
        <taxon>Bacillati</taxon>
        <taxon>Actinomycetota</taxon>
        <taxon>Actinomycetes</taxon>
        <taxon>Streptosporangiales</taxon>
        <taxon>Nocardiopsidaceae</taxon>
        <taxon>Lipingzhangella</taxon>
    </lineage>
</organism>
<dbReference type="SMART" id="SM00052">
    <property type="entry name" value="EAL"/>
    <property type="match status" value="1"/>
</dbReference>
<keyword evidence="5" id="KW-1185">Reference proteome</keyword>
<keyword evidence="1" id="KW-0472">Membrane</keyword>
<dbReference type="InterPro" id="IPR029787">
    <property type="entry name" value="Nucleotide_cyclase"/>
</dbReference>
<feature type="transmembrane region" description="Helical" evidence="1">
    <location>
        <begin position="194"/>
        <end position="214"/>
    </location>
</feature>
<evidence type="ECO:0000259" key="3">
    <source>
        <dbReference type="PROSITE" id="PS50887"/>
    </source>
</evidence>
<feature type="transmembrane region" description="Helical" evidence="1">
    <location>
        <begin position="18"/>
        <end position="41"/>
    </location>
</feature>
<feature type="transmembrane region" description="Helical" evidence="1">
    <location>
        <begin position="53"/>
        <end position="71"/>
    </location>
</feature>
<gene>
    <name evidence="4" type="ORF">RIF23_17125</name>
</gene>
<keyword evidence="1" id="KW-1133">Transmembrane helix</keyword>
<dbReference type="EMBL" id="JAVLVT010000009">
    <property type="protein sequence ID" value="MDS1272014.1"/>
    <property type="molecule type" value="Genomic_DNA"/>
</dbReference>
<dbReference type="PANTHER" id="PTHR44757:SF2">
    <property type="entry name" value="BIOFILM ARCHITECTURE MAINTENANCE PROTEIN MBAA"/>
    <property type="match status" value="1"/>
</dbReference>
<dbReference type="SMART" id="SM00267">
    <property type="entry name" value="GGDEF"/>
    <property type="match status" value="1"/>
</dbReference>
<evidence type="ECO:0000259" key="2">
    <source>
        <dbReference type="PROSITE" id="PS50883"/>
    </source>
</evidence>
<feature type="transmembrane region" description="Helical" evidence="1">
    <location>
        <begin position="155"/>
        <end position="173"/>
    </location>
</feature>
<dbReference type="Proteomes" id="UP001250214">
    <property type="component" value="Unassembled WGS sequence"/>
</dbReference>
<dbReference type="InterPro" id="IPR000160">
    <property type="entry name" value="GGDEF_dom"/>
</dbReference>
<dbReference type="Pfam" id="PF00990">
    <property type="entry name" value="GGDEF"/>
    <property type="match status" value="1"/>
</dbReference>
<keyword evidence="1" id="KW-0812">Transmembrane</keyword>
<accession>A0ABU2HBP4</accession>
<dbReference type="Pfam" id="PF00563">
    <property type="entry name" value="EAL"/>
    <property type="match status" value="1"/>
</dbReference>
<dbReference type="PANTHER" id="PTHR44757">
    <property type="entry name" value="DIGUANYLATE CYCLASE DGCP"/>
    <property type="match status" value="1"/>
</dbReference>
<dbReference type="NCBIfam" id="TIGR00254">
    <property type="entry name" value="GGDEF"/>
    <property type="match status" value="1"/>
</dbReference>
<reference evidence="5" key="1">
    <citation type="submission" date="2023-07" db="EMBL/GenBank/DDBJ databases">
        <title>Novel species in the genus Lipingzhangella isolated from Sambhar Salt Lake.</title>
        <authorList>
            <person name="Jiya N."/>
            <person name="Kajale S."/>
            <person name="Sharma A."/>
        </authorList>
    </citation>
    <scope>NUCLEOTIDE SEQUENCE [LARGE SCALE GENOMIC DNA]</scope>
    <source>
        <strain evidence="5">LS1_29</strain>
    </source>
</reference>
<feature type="domain" description="EAL" evidence="2">
    <location>
        <begin position="417"/>
        <end position="670"/>
    </location>
</feature>
<dbReference type="InterPro" id="IPR001579">
    <property type="entry name" value="Glyco_hydro_18_chit_AS"/>
</dbReference>
<sequence length="684" mass="74769">MGHPTGARPFGPRFGTPLWLYLAGTTAAGLALLGLAVYSLGMDSMVQLAQQPLLWVVLCMVVLGELRPIALPNSPRDSGAPTSLPFAFALVIFFGLPVAALVQALASITSGVVQRSGPYRIAFTVAQYTLSLGVADGIIRVLYPAPSMWIPEGPQLLVVAAAGAAYFVVNLLLVECASAMHERVPLRRTLTKNLGHRVFVASVLLSLSPLVVVAMAHSVWLVPLFFFPLAALYTSATLSLKREHQANHDELTALANRKLLVLRTEEALEEARQHGGRVGLLLLDLDRFKEVNDTLGHPIGDRLLRLVAQRLTNSVRPGDLVARLGGDEFAVLLPRIRDAVSAREVAARLRVALSEPIRLDGMDFDLEASVGIALYPSHATDFELLMQRADVAMYVAKERRSGVELYAPHNDRNSTARLGLFSELRRALVEEELEMRYQPAVDIASRRVVGLEALVRWRHPQRGLLPPEEFIHVIEHSYLMRGFTHEVLELTLPQVARWWSEGVCVPVAVNLSRRELLDPSLPDIVASAIRRHEVPPHALRFEVSERVLVQEAEAVVPTMVALANHGLELSLDDFGTGYFTLARLRGLPVAEVKLDETFVRQIDETPDGQVIVGSAVHLARTLGLRVVAEGVESGRIASVLGSLGCTVAQGRYFTEPLEATDVPGWVLRAAESEPVPRRHTGSAS</sequence>